<dbReference type="AlphaFoldDB" id="A0A833S8N5"/>
<evidence type="ECO:0000313" key="3">
    <source>
        <dbReference type="Proteomes" id="UP000602510"/>
    </source>
</evidence>
<feature type="compositionally biased region" description="Basic residues" evidence="1">
    <location>
        <begin position="28"/>
        <end position="42"/>
    </location>
</feature>
<feature type="region of interest" description="Disordered" evidence="1">
    <location>
        <begin position="1"/>
        <end position="150"/>
    </location>
</feature>
<evidence type="ECO:0000313" key="2">
    <source>
        <dbReference type="EMBL" id="KAF4030527.1"/>
    </source>
</evidence>
<accession>A0A833S8N5</accession>
<dbReference type="Proteomes" id="UP000602510">
    <property type="component" value="Unassembled WGS sequence"/>
</dbReference>
<feature type="compositionally biased region" description="Polar residues" evidence="1">
    <location>
        <begin position="71"/>
        <end position="80"/>
    </location>
</feature>
<reference evidence="2" key="1">
    <citation type="submission" date="2020-04" db="EMBL/GenBank/DDBJ databases">
        <title>Hybrid Assembly of Korean Phytophthora infestans isolates.</title>
        <authorList>
            <person name="Prokchorchik M."/>
            <person name="Lee Y."/>
            <person name="Seo J."/>
            <person name="Cho J.-H."/>
            <person name="Park Y.-E."/>
            <person name="Jang D.-C."/>
            <person name="Im J.-S."/>
            <person name="Choi J.-G."/>
            <person name="Park H.-J."/>
            <person name="Lee G.-B."/>
            <person name="Lee Y.-G."/>
            <person name="Hong S.-Y."/>
            <person name="Cho K."/>
            <person name="Sohn K.H."/>
        </authorList>
    </citation>
    <scope>NUCLEOTIDE SEQUENCE</scope>
    <source>
        <strain evidence="2">KR_1_A1</strain>
    </source>
</reference>
<gene>
    <name evidence="2" type="ORF">GN244_ATG17658</name>
</gene>
<organism evidence="2 3">
    <name type="scientific">Phytophthora infestans</name>
    <name type="common">Potato late blight agent</name>
    <name type="synonym">Botrytis infestans</name>
    <dbReference type="NCBI Taxonomy" id="4787"/>
    <lineage>
        <taxon>Eukaryota</taxon>
        <taxon>Sar</taxon>
        <taxon>Stramenopiles</taxon>
        <taxon>Oomycota</taxon>
        <taxon>Peronosporomycetes</taxon>
        <taxon>Peronosporales</taxon>
        <taxon>Peronosporaceae</taxon>
        <taxon>Phytophthora</taxon>
    </lineage>
</organism>
<keyword evidence="3" id="KW-1185">Reference proteome</keyword>
<proteinExistence type="predicted"/>
<evidence type="ECO:0000256" key="1">
    <source>
        <dbReference type="SAM" id="MobiDB-lite"/>
    </source>
</evidence>
<name>A0A833S8N5_PHYIN</name>
<sequence>MALDSRDGDSAVRDSKTPDANRAEVRNGRTRSRRTNTKRKRRWTELHEDGFEIAGSVQGKSETPGGLTATECDTTSSLVQGKSEEARENENEELATGEPPEKPVGAGTTEKEEKTPAVLSEPAVSGDASERTQQPKNAVAESPQKRFMSSQQQLNAKRCHWFNTSRQQFCPPLKSSESLHEPETLGFLQYLPSRSSYFCK</sequence>
<protein>
    <submittedName>
        <fullName evidence="2">Uncharacterized protein</fullName>
    </submittedName>
</protein>
<feature type="compositionally biased region" description="Basic and acidic residues" evidence="1">
    <location>
        <begin position="1"/>
        <end position="27"/>
    </location>
</feature>
<comment type="caution">
    <text evidence="2">The sequence shown here is derived from an EMBL/GenBank/DDBJ whole genome shotgun (WGS) entry which is preliminary data.</text>
</comment>
<dbReference type="EMBL" id="WSZM01000671">
    <property type="protein sequence ID" value="KAF4030527.1"/>
    <property type="molecule type" value="Genomic_DNA"/>
</dbReference>